<organism evidence="3 4">
    <name type="scientific">Mannheimia succiniciproducens (strain KCTC 0769BP / MBEL55E)</name>
    <dbReference type="NCBI Taxonomy" id="221988"/>
    <lineage>
        <taxon>Bacteria</taxon>
        <taxon>Pseudomonadati</taxon>
        <taxon>Pseudomonadota</taxon>
        <taxon>Gammaproteobacteria</taxon>
        <taxon>Pasteurellales</taxon>
        <taxon>Pasteurellaceae</taxon>
        <taxon>Basfia</taxon>
    </lineage>
</organism>
<accession>Q65VF8</accession>
<dbReference type="InterPro" id="IPR002201">
    <property type="entry name" value="Glyco_trans_9"/>
</dbReference>
<dbReference type="AlphaFoldDB" id="Q65VF8"/>
<dbReference type="EMBL" id="AE016827">
    <property type="protein sequence ID" value="AAU37052.1"/>
    <property type="molecule type" value="Genomic_DNA"/>
</dbReference>
<dbReference type="Gene3D" id="3.40.50.2000">
    <property type="entry name" value="Glycogen Phosphorylase B"/>
    <property type="match status" value="2"/>
</dbReference>
<dbReference type="GO" id="GO:0009244">
    <property type="term" value="P:lipopolysaccharide core region biosynthetic process"/>
    <property type="evidence" value="ECO:0007669"/>
    <property type="project" value="TreeGrafter"/>
</dbReference>
<protein>
    <submittedName>
        <fullName evidence="3">RfaF protein</fullName>
    </submittedName>
</protein>
<dbReference type="KEGG" id="msu:MS0445"/>
<keyword evidence="4" id="KW-1185">Reference proteome</keyword>
<dbReference type="STRING" id="221988.MS0445"/>
<sequence>MNLKNILRNLRLSLGKLLIDKKIQGDVNVFPPQRILFLRQDGKIGDYIVSSFVFRELKKANPNIHIGVICTQKDAYLFEQNPHIDQLYYVKKRDILDYITCGLRLAKLQYDVVIDPTISLKNRDLLLLRLINARNYIGYKKSNYQLFNINLEGEFHFSELYRLALEKIGIQVQDMSYDVPYNSQSAIEISQFLEINQLKNYIAVNFFGGYRHKVMNKQNIEKYISYLTSQSDKPLVLLSYPEVIPMLKDAAKSYTNIFIHDTTTIFHTIELIRHCALLISTDTSTVHIASGFNKPMIAIYKEDPIAFIHWKPISQAKTHILYYKDNINELSPEAIKPEWLL</sequence>
<dbReference type="PANTHER" id="PTHR30160:SF15">
    <property type="entry name" value="GLYCOSYLTRANSFERASE HI_0523-RELATED"/>
    <property type="match status" value="1"/>
</dbReference>
<keyword evidence="2" id="KW-0808">Transferase</keyword>
<dbReference type="PANTHER" id="PTHR30160">
    <property type="entry name" value="TETRAACYLDISACCHARIDE 4'-KINASE-RELATED"/>
    <property type="match status" value="1"/>
</dbReference>
<evidence type="ECO:0000313" key="3">
    <source>
        <dbReference type="EMBL" id="AAU37052.1"/>
    </source>
</evidence>
<keyword evidence="1" id="KW-0328">Glycosyltransferase</keyword>
<dbReference type="Pfam" id="PF01075">
    <property type="entry name" value="Glyco_transf_9"/>
    <property type="match status" value="1"/>
</dbReference>
<dbReference type="HOGENOM" id="CLU_056162_0_0_6"/>
<name>Q65VF8_MANSM</name>
<dbReference type="GO" id="GO:0005829">
    <property type="term" value="C:cytosol"/>
    <property type="evidence" value="ECO:0007669"/>
    <property type="project" value="TreeGrafter"/>
</dbReference>
<gene>
    <name evidence="3" type="primary">rfaF</name>
    <name evidence="3" type="ordered locus">MS0445</name>
</gene>
<evidence type="ECO:0000313" key="4">
    <source>
        <dbReference type="Proteomes" id="UP000000607"/>
    </source>
</evidence>
<dbReference type="SUPFAM" id="SSF53756">
    <property type="entry name" value="UDP-Glycosyltransferase/glycogen phosphorylase"/>
    <property type="match status" value="1"/>
</dbReference>
<evidence type="ECO:0000256" key="1">
    <source>
        <dbReference type="ARBA" id="ARBA00022676"/>
    </source>
</evidence>
<dbReference type="RefSeq" id="WP_011199627.1">
    <property type="nucleotide sequence ID" value="NC_006300.1"/>
</dbReference>
<dbReference type="CDD" id="cd03789">
    <property type="entry name" value="GT9_LPS_heptosyltransferase"/>
    <property type="match status" value="1"/>
</dbReference>
<dbReference type="OrthoDB" id="89608at2"/>
<proteinExistence type="predicted"/>
<dbReference type="eggNOG" id="COG0859">
    <property type="taxonomic scope" value="Bacteria"/>
</dbReference>
<dbReference type="InterPro" id="IPR051199">
    <property type="entry name" value="LPS_LOS_Heptosyltrfase"/>
</dbReference>
<reference evidence="3 4" key="1">
    <citation type="journal article" date="2004" name="Nat. Biotechnol.">
        <title>The genome sequence of the capnophilic rumen bacterium Mannheimia succiniciproducens.</title>
        <authorList>
            <person name="Hong S.H."/>
            <person name="Kim J.S."/>
            <person name="Lee S.Y."/>
            <person name="In Y.H."/>
            <person name="Choi S.S."/>
            <person name="Rih J.-K."/>
            <person name="Kim C.H."/>
            <person name="Jeong H."/>
            <person name="Hur C.G."/>
            <person name="Kim J.J."/>
        </authorList>
    </citation>
    <scope>NUCLEOTIDE SEQUENCE [LARGE SCALE GENOMIC DNA]</scope>
    <source>
        <strain evidence="4">KCTC 0769BP / MBEL55E</strain>
    </source>
</reference>
<dbReference type="CAZy" id="GT9">
    <property type="family name" value="Glycosyltransferase Family 9"/>
</dbReference>
<evidence type="ECO:0000256" key="2">
    <source>
        <dbReference type="ARBA" id="ARBA00022679"/>
    </source>
</evidence>
<dbReference type="Proteomes" id="UP000000607">
    <property type="component" value="Chromosome"/>
</dbReference>
<dbReference type="GO" id="GO:0008713">
    <property type="term" value="F:ADP-heptose-lipopolysaccharide heptosyltransferase activity"/>
    <property type="evidence" value="ECO:0007669"/>
    <property type="project" value="TreeGrafter"/>
</dbReference>